<name>A0A2M6WF95_9BACT</name>
<reference evidence="2" key="1">
    <citation type="submission" date="2017-09" db="EMBL/GenBank/DDBJ databases">
        <title>Depth-based differentiation of microbial function through sediment-hosted aquifers and enrichment of novel symbionts in the deep terrestrial subsurface.</title>
        <authorList>
            <person name="Probst A.J."/>
            <person name="Ladd B."/>
            <person name="Jarett J.K."/>
            <person name="Geller-Mcgrath D.E."/>
            <person name="Sieber C.M.K."/>
            <person name="Emerson J.B."/>
            <person name="Anantharaman K."/>
            <person name="Thomas B.C."/>
            <person name="Malmstrom R."/>
            <person name="Stieglmeier M."/>
            <person name="Klingl A."/>
            <person name="Woyke T."/>
            <person name="Ryan C.M."/>
            <person name="Banfield J.F."/>
        </authorList>
    </citation>
    <scope>NUCLEOTIDE SEQUENCE [LARGE SCALE GENOMIC DNA]</scope>
</reference>
<proteinExistence type="predicted"/>
<accession>A0A2M6WF95</accession>
<evidence type="ECO:0000313" key="1">
    <source>
        <dbReference type="EMBL" id="PIT91472.1"/>
    </source>
</evidence>
<evidence type="ECO:0000313" key="2">
    <source>
        <dbReference type="Proteomes" id="UP000228809"/>
    </source>
</evidence>
<gene>
    <name evidence="1" type="ORF">COU17_00585</name>
</gene>
<sequence>MTDLSLQDQAGGAPFECSACSARIWRQTPSGICECGGGGTIIIARARTEFLEKELDALERRDIRTRIYKIFGSRKSQKRENNSHLQLVCG</sequence>
<dbReference type="Proteomes" id="UP000228809">
    <property type="component" value="Unassembled WGS sequence"/>
</dbReference>
<dbReference type="AlphaFoldDB" id="A0A2M6WF95"/>
<organism evidence="1 2">
    <name type="scientific">Candidatus Kaiserbacteria bacterium CG10_big_fil_rev_8_21_14_0_10_49_17</name>
    <dbReference type="NCBI Taxonomy" id="1974609"/>
    <lineage>
        <taxon>Bacteria</taxon>
        <taxon>Candidatus Kaiseribacteriota</taxon>
    </lineage>
</organism>
<dbReference type="EMBL" id="PFBJ01000003">
    <property type="protein sequence ID" value="PIT91472.1"/>
    <property type="molecule type" value="Genomic_DNA"/>
</dbReference>
<comment type="caution">
    <text evidence="1">The sequence shown here is derived from an EMBL/GenBank/DDBJ whole genome shotgun (WGS) entry which is preliminary data.</text>
</comment>
<protein>
    <submittedName>
        <fullName evidence="1">Uncharacterized protein</fullName>
    </submittedName>
</protein>